<name>A0A645B4P3_9ZZZZ</name>
<evidence type="ECO:0000259" key="1">
    <source>
        <dbReference type="Pfam" id="PF01610"/>
    </source>
</evidence>
<feature type="domain" description="Transposase IS204/IS1001/IS1096/IS1165 DDE" evidence="1">
    <location>
        <begin position="30"/>
        <end position="113"/>
    </location>
</feature>
<dbReference type="Pfam" id="PF01610">
    <property type="entry name" value="DDE_Tnp_ISL3"/>
    <property type="match status" value="1"/>
</dbReference>
<organism evidence="2">
    <name type="scientific">bioreactor metagenome</name>
    <dbReference type="NCBI Taxonomy" id="1076179"/>
    <lineage>
        <taxon>unclassified sequences</taxon>
        <taxon>metagenomes</taxon>
        <taxon>ecological metagenomes</taxon>
    </lineage>
</organism>
<gene>
    <name evidence="2" type="ORF">SDC9_106395</name>
</gene>
<dbReference type="InterPro" id="IPR002560">
    <property type="entry name" value="Transposase_DDE"/>
</dbReference>
<dbReference type="EMBL" id="VSSQ01017349">
    <property type="protein sequence ID" value="MPM59551.1"/>
    <property type="molecule type" value="Genomic_DNA"/>
</dbReference>
<protein>
    <recommendedName>
        <fullName evidence="1">Transposase IS204/IS1001/IS1096/IS1165 DDE domain-containing protein</fullName>
    </recommendedName>
</protein>
<sequence>MFIFLINKEGHGKKGALVAAVKGTKADHAIFRTKSYNKEQAATKLEEWDQKVADCNLREVKSARDAIKSKEEEVLNYFNERPTNASAESFNLKVKKFRSMLHGVSDLPFFLYRLTKIFG</sequence>
<evidence type="ECO:0000313" key="2">
    <source>
        <dbReference type="EMBL" id="MPM59551.1"/>
    </source>
</evidence>
<proteinExistence type="predicted"/>
<reference evidence="2" key="1">
    <citation type="submission" date="2019-08" db="EMBL/GenBank/DDBJ databases">
        <authorList>
            <person name="Kucharzyk K."/>
            <person name="Murdoch R.W."/>
            <person name="Higgins S."/>
            <person name="Loffler F."/>
        </authorList>
    </citation>
    <scope>NUCLEOTIDE SEQUENCE</scope>
</reference>
<comment type="caution">
    <text evidence="2">The sequence shown here is derived from an EMBL/GenBank/DDBJ whole genome shotgun (WGS) entry which is preliminary data.</text>
</comment>
<dbReference type="AlphaFoldDB" id="A0A645B4P3"/>
<accession>A0A645B4P3</accession>